<feature type="domain" description="SAP" evidence="3">
    <location>
        <begin position="444"/>
        <end position="478"/>
    </location>
</feature>
<dbReference type="InterPro" id="IPR002083">
    <property type="entry name" value="MATH/TRAF_dom"/>
</dbReference>
<dbReference type="InterPro" id="IPR003034">
    <property type="entry name" value="SAP_dom"/>
</dbReference>
<evidence type="ECO:0000259" key="1">
    <source>
        <dbReference type="PROSITE" id="PS50097"/>
    </source>
</evidence>
<feature type="domain" description="BTB" evidence="1">
    <location>
        <begin position="234"/>
        <end position="294"/>
    </location>
</feature>
<feature type="domain" description="MATH" evidence="2">
    <location>
        <begin position="53"/>
        <end position="181"/>
    </location>
</feature>
<dbReference type="PROSITE" id="PS50144">
    <property type="entry name" value="MATH"/>
    <property type="match status" value="1"/>
</dbReference>
<dbReference type="SUPFAM" id="SSF49599">
    <property type="entry name" value="TRAF domain-like"/>
    <property type="match status" value="1"/>
</dbReference>
<dbReference type="PROSITE" id="PS50097">
    <property type="entry name" value="BTB"/>
    <property type="match status" value="1"/>
</dbReference>
<organism evidence="4 5">
    <name type="scientific">Stephanodiscus triporus</name>
    <dbReference type="NCBI Taxonomy" id="2934178"/>
    <lineage>
        <taxon>Eukaryota</taxon>
        <taxon>Sar</taxon>
        <taxon>Stramenopiles</taxon>
        <taxon>Ochrophyta</taxon>
        <taxon>Bacillariophyta</taxon>
        <taxon>Coscinodiscophyceae</taxon>
        <taxon>Thalassiosirophycidae</taxon>
        <taxon>Stephanodiscales</taxon>
        <taxon>Stephanodiscaceae</taxon>
        <taxon>Stephanodiscus</taxon>
    </lineage>
</organism>
<dbReference type="PROSITE" id="PS50800">
    <property type="entry name" value="SAP"/>
    <property type="match status" value="1"/>
</dbReference>
<dbReference type="InterPro" id="IPR045005">
    <property type="entry name" value="BPM1-6"/>
</dbReference>
<dbReference type="CDD" id="cd00121">
    <property type="entry name" value="MATH"/>
    <property type="match status" value="1"/>
</dbReference>
<accession>A0ABD3P915</accession>
<dbReference type="InterPro" id="IPR000210">
    <property type="entry name" value="BTB/POZ_dom"/>
</dbReference>
<gene>
    <name evidence="4" type="ORF">ACHAW5_009165</name>
</gene>
<dbReference type="InterPro" id="IPR036361">
    <property type="entry name" value="SAP_dom_sf"/>
</dbReference>
<dbReference type="Gene3D" id="2.60.210.10">
    <property type="entry name" value="Apoptosis, Tumor Necrosis Factor Receptor Associated Protein 2, Chain A"/>
    <property type="match status" value="1"/>
</dbReference>
<reference evidence="4 5" key="1">
    <citation type="submission" date="2024-10" db="EMBL/GenBank/DDBJ databases">
        <title>Updated reference genomes for cyclostephanoid diatoms.</title>
        <authorList>
            <person name="Roberts W.R."/>
            <person name="Alverson A.J."/>
        </authorList>
    </citation>
    <scope>NUCLEOTIDE SEQUENCE [LARGE SCALE GENOMIC DNA]</scope>
    <source>
        <strain evidence="4 5">AJA276-08</strain>
    </source>
</reference>
<dbReference type="InterPro" id="IPR008974">
    <property type="entry name" value="TRAF-like"/>
</dbReference>
<keyword evidence="5" id="KW-1185">Reference proteome</keyword>
<dbReference type="Gene3D" id="3.30.710.10">
    <property type="entry name" value="Potassium Channel Kv1.1, Chain A"/>
    <property type="match status" value="1"/>
</dbReference>
<dbReference type="Pfam" id="PF00651">
    <property type="entry name" value="BTB"/>
    <property type="match status" value="1"/>
</dbReference>
<protein>
    <submittedName>
        <fullName evidence="4">Uncharacterized protein</fullName>
    </submittedName>
</protein>
<evidence type="ECO:0000313" key="5">
    <source>
        <dbReference type="Proteomes" id="UP001530315"/>
    </source>
</evidence>
<dbReference type="Pfam" id="PF22486">
    <property type="entry name" value="MATH_2"/>
    <property type="match status" value="1"/>
</dbReference>
<dbReference type="AlphaFoldDB" id="A0ABD3P915"/>
<evidence type="ECO:0000259" key="2">
    <source>
        <dbReference type="PROSITE" id="PS50144"/>
    </source>
</evidence>
<dbReference type="PANTHER" id="PTHR26379">
    <property type="entry name" value="BTB/POZ AND MATH DOMAIN-CONTAINING PROTEIN 1"/>
    <property type="match status" value="1"/>
</dbReference>
<dbReference type="Gene3D" id="1.10.720.30">
    <property type="entry name" value="SAP domain"/>
    <property type="match status" value="1"/>
</dbReference>
<evidence type="ECO:0000313" key="4">
    <source>
        <dbReference type="EMBL" id="KAL3784573.1"/>
    </source>
</evidence>
<comment type="caution">
    <text evidence="4">The sequence shown here is derived from an EMBL/GenBank/DDBJ whole genome shotgun (WGS) entry which is preliminary data.</text>
</comment>
<dbReference type="SMART" id="SM00225">
    <property type="entry name" value="BTB"/>
    <property type="match status" value="1"/>
</dbReference>
<dbReference type="Proteomes" id="UP001530315">
    <property type="component" value="Unassembled WGS sequence"/>
</dbReference>
<name>A0ABD3P915_9STRA</name>
<dbReference type="SUPFAM" id="SSF54695">
    <property type="entry name" value="POZ domain"/>
    <property type="match status" value="1"/>
</dbReference>
<dbReference type="InterPro" id="IPR011333">
    <property type="entry name" value="SKP1/BTB/POZ_sf"/>
</dbReference>
<dbReference type="Gene3D" id="1.25.40.420">
    <property type="match status" value="1"/>
</dbReference>
<dbReference type="EMBL" id="JALLAZ020000924">
    <property type="protein sequence ID" value="KAL3784573.1"/>
    <property type="molecule type" value="Genomic_DNA"/>
</dbReference>
<sequence length="491" mass="54305">MNNLLGITQRQQWQRLWRRLRSAQCPAEFSTIAAHSDHDSVVDVGTPRHPTGWSQTLVRYHDFVRLPHRRGLDHTDSPPFRVHGLEWYLRVHPGGAASASGDDNVSLYLRCKTASDQNVPVQAEFSLALRRRDGRVDSAMSCPCNAFRRKRKGWPNFVARSRLVDPTSRLLDDDGTLTVVVGVQLYREREVDFVPRNAVVGLSRLFVEANSSGDCKHGRDYEERGEISPTKDSDDVAFSVGGEIVRAHRLILKLSAPTLAQLCEDFDGDTPVPIMGVRSSIFREVLRFAYGDDVPDGVLRFAYGDDVPDGVWTTATSATSSGDGSSGANDQDGTSLISPAIELLDAANQFGVVGLKILAETKIIEAGISISNFSDLILYADAKNCALLKERSIEFYVLNAKEVRRHPSYLRVKESASILDELMDALLSRPIRRSSSSGDDDVDYETMGVNLLRRKLDILGLDVDGSKEMLIQRLRKVELVPQATAVGPIEG</sequence>
<dbReference type="PANTHER" id="PTHR26379:SF187">
    <property type="entry name" value="OS07G0655300 PROTEIN"/>
    <property type="match status" value="1"/>
</dbReference>
<evidence type="ECO:0000259" key="3">
    <source>
        <dbReference type="PROSITE" id="PS50800"/>
    </source>
</evidence>
<proteinExistence type="predicted"/>